<feature type="region of interest" description="Disordered" evidence="1">
    <location>
        <begin position="1"/>
        <end position="51"/>
    </location>
</feature>
<sequence length="122" mass="13840">MQPYNTEAPRGLRKKKLGRRGTVKSVDDDHVHDVRRKHLPNAADGWTRSGQNLIFGQPSKRISADMPPHWQWVWKESDGMASTGDSLPIPFVKVDFQRCTLFFWAFEKANGTLTDSASDTDP</sequence>
<name>A0AAD7EFM8_9AGAR</name>
<comment type="caution">
    <text evidence="2">The sequence shown here is derived from an EMBL/GenBank/DDBJ whole genome shotgun (WGS) entry which is preliminary data.</text>
</comment>
<protein>
    <submittedName>
        <fullName evidence="2">Uncharacterized protein</fullName>
    </submittedName>
</protein>
<organism evidence="2 3">
    <name type="scientific">Mycena albidolilacea</name>
    <dbReference type="NCBI Taxonomy" id="1033008"/>
    <lineage>
        <taxon>Eukaryota</taxon>
        <taxon>Fungi</taxon>
        <taxon>Dikarya</taxon>
        <taxon>Basidiomycota</taxon>
        <taxon>Agaricomycotina</taxon>
        <taxon>Agaricomycetes</taxon>
        <taxon>Agaricomycetidae</taxon>
        <taxon>Agaricales</taxon>
        <taxon>Marasmiineae</taxon>
        <taxon>Mycenaceae</taxon>
        <taxon>Mycena</taxon>
    </lineage>
</organism>
<evidence type="ECO:0000256" key="1">
    <source>
        <dbReference type="SAM" id="MobiDB-lite"/>
    </source>
</evidence>
<keyword evidence="3" id="KW-1185">Reference proteome</keyword>
<dbReference type="AlphaFoldDB" id="A0AAD7EFM8"/>
<evidence type="ECO:0000313" key="2">
    <source>
        <dbReference type="EMBL" id="KAJ7321219.1"/>
    </source>
</evidence>
<feature type="compositionally biased region" description="Basic residues" evidence="1">
    <location>
        <begin position="11"/>
        <end position="22"/>
    </location>
</feature>
<dbReference type="Proteomes" id="UP001218218">
    <property type="component" value="Unassembled WGS sequence"/>
</dbReference>
<gene>
    <name evidence="2" type="ORF">DFH08DRAFT_818589</name>
</gene>
<accession>A0AAD7EFM8</accession>
<dbReference type="EMBL" id="JARIHO010000051">
    <property type="protein sequence ID" value="KAJ7321219.1"/>
    <property type="molecule type" value="Genomic_DNA"/>
</dbReference>
<reference evidence="2" key="1">
    <citation type="submission" date="2023-03" db="EMBL/GenBank/DDBJ databases">
        <title>Massive genome expansion in bonnet fungi (Mycena s.s.) driven by repeated elements and novel gene families across ecological guilds.</title>
        <authorList>
            <consortium name="Lawrence Berkeley National Laboratory"/>
            <person name="Harder C.B."/>
            <person name="Miyauchi S."/>
            <person name="Viragh M."/>
            <person name="Kuo A."/>
            <person name="Thoen E."/>
            <person name="Andreopoulos B."/>
            <person name="Lu D."/>
            <person name="Skrede I."/>
            <person name="Drula E."/>
            <person name="Henrissat B."/>
            <person name="Morin E."/>
            <person name="Kohler A."/>
            <person name="Barry K."/>
            <person name="LaButti K."/>
            <person name="Morin E."/>
            <person name="Salamov A."/>
            <person name="Lipzen A."/>
            <person name="Mereny Z."/>
            <person name="Hegedus B."/>
            <person name="Baldrian P."/>
            <person name="Stursova M."/>
            <person name="Weitz H."/>
            <person name="Taylor A."/>
            <person name="Grigoriev I.V."/>
            <person name="Nagy L.G."/>
            <person name="Martin F."/>
            <person name="Kauserud H."/>
        </authorList>
    </citation>
    <scope>NUCLEOTIDE SEQUENCE</scope>
    <source>
        <strain evidence="2">CBHHK002</strain>
    </source>
</reference>
<proteinExistence type="predicted"/>
<evidence type="ECO:0000313" key="3">
    <source>
        <dbReference type="Proteomes" id="UP001218218"/>
    </source>
</evidence>